<protein>
    <submittedName>
        <fullName evidence="1">Uncharacterized protein</fullName>
    </submittedName>
</protein>
<dbReference type="AlphaFoldDB" id="A0A3E1Y3I2"/>
<reference evidence="1 2" key="1">
    <citation type="submission" date="2018-07" db="EMBL/GenBank/DDBJ databases">
        <title>Chitinophaga K2CV101002-2 sp. nov., isolated from a monsoon evergreen broad-leaved forest soil.</title>
        <authorList>
            <person name="Lv Y."/>
        </authorList>
    </citation>
    <scope>NUCLEOTIDE SEQUENCE [LARGE SCALE GENOMIC DNA]</scope>
    <source>
        <strain evidence="1 2">GDMCC 1.1288</strain>
    </source>
</reference>
<dbReference type="EMBL" id="QPMM01000014">
    <property type="protein sequence ID" value="RFS19255.1"/>
    <property type="molecule type" value="Genomic_DNA"/>
</dbReference>
<evidence type="ECO:0000313" key="2">
    <source>
        <dbReference type="Proteomes" id="UP000260644"/>
    </source>
</evidence>
<dbReference type="Proteomes" id="UP000260644">
    <property type="component" value="Unassembled WGS sequence"/>
</dbReference>
<keyword evidence="2" id="KW-1185">Reference proteome</keyword>
<evidence type="ECO:0000313" key="1">
    <source>
        <dbReference type="EMBL" id="RFS19255.1"/>
    </source>
</evidence>
<proteinExistence type="predicted"/>
<comment type="caution">
    <text evidence="1">The sequence shown here is derived from an EMBL/GenBank/DDBJ whole genome shotgun (WGS) entry which is preliminary data.</text>
</comment>
<accession>A0A3E1Y3I2</accession>
<organism evidence="1 2">
    <name type="scientific">Chitinophaga silvatica</name>
    <dbReference type="NCBI Taxonomy" id="2282649"/>
    <lineage>
        <taxon>Bacteria</taxon>
        <taxon>Pseudomonadati</taxon>
        <taxon>Bacteroidota</taxon>
        <taxon>Chitinophagia</taxon>
        <taxon>Chitinophagales</taxon>
        <taxon>Chitinophagaceae</taxon>
        <taxon>Chitinophaga</taxon>
    </lineage>
</organism>
<name>A0A3E1Y3I2_9BACT</name>
<sequence length="248" mass="29058">MRIKGGFHYSKIKKYCNIFLLCRKFSEMSWNRRYHFFLLFGDTKGENAPWNKEVWRNDVFPKLDILFKQSSFYNKIGVGSLQYSPKPDSQYYEPVKLGRLSWNSPEKWTLNTSTPIRFHHLDVWAPSRGACEKLNSSPDVYLSICNERDALNLTTTAFEWLTVLAVATEIQGDVMSKVIALSKALNAKKTVHIERGWEQKLDDTNWSLVNSIQDTFSFGIYKGDDRSLHEIQFENIEFSPFWNIIFER</sequence>
<gene>
    <name evidence="1" type="ORF">DVR12_23765</name>
</gene>